<dbReference type="AlphaFoldDB" id="A0AAV5JUA8"/>
<proteinExistence type="predicted"/>
<sequence length="34" mass="4055">MEAKDLNNYSVYNWSLTIPNISLQLRNCFWPLPL</sequence>
<evidence type="ECO:0000313" key="1">
    <source>
        <dbReference type="EMBL" id="GKV15152.1"/>
    </source>
</evidence>
<keyword evidence="2" id="KW-1185">Reference proteome</keyword>
<name>A0AAV5JUA8_9ROSI</name>
<accession>A0AAV5JUA8</accession>
<protein>
    <submittedName>
        <fullName evidence="1">Uncharacterized protein</fullName>
    </submittedName>
</protein>
<reference evidence="1 2" key="1">
    <citation type="journal article" date="2021" name="Commun. Biol.">
        <title>The genome of Shorea leprosula (Dipterocarpaceae) highlights the ecological relevance of drought in aseasonal tropical rainforests.</title>
        <authorList>
            <person name="Ng K.K.S."/>
            <person name="Kobayashi M.J."/>
            <person name="Fawcett J.A."/>
            <person name="Hatakeyama M."/>
            <person name="Paape T."/>
            <person name="Ng C.H."/>
            <person name="Ang C.C."/>
            <person name="Tnah L.H."/>
            <person name="Lee C.T."/>
            <person name="Nishiyama T."/>
            <person name="Sese J."/>
            <person name="O'Brien M.J."/>
            <person name="Copetti D."/>
            <person name="Mohd Noor M.I."/>
            <person name="Ong R.C."/>
            <person name="Putra M."/>
            <person name="Sireger I.Z."/>
            <person name="Indrioko S."/>
            <person name="Kosugi Y."/>
            <person name="Izuno A."/>
            <person name="Isagi Y."/>
            <person name="Lee S.L."/>
            <person name="Shimizu K.K."/>
        </authorList>
    </citation>
    <scope>NUCLEOTIDE SEQUENCE [LARGE SCALE GENOMIC DNA]</scope>
    <source>
        <strain evidence="1">214</strain>
    </source>
</reference>
<evidence type="ECO:0000313" key="2">
    <source>
        <dbReference type="Proteomes" id="UP001054252"/>
    </source>
</evidence>
<comment type="caution">
    <text evidence="1">The sequence shown here is derived from an EMBL/GenBank/DDBJ whole genome shotgun (WGS) entry which is preliminary data.</text>
</comment>
<dbReference type="Proteomes" id="UP001054252">
    <property type="component" value="Unassembled WGS sequence"/>
</dbReference>
<gene>
    <name evidence="1" type="ORF">SLEP1_g25954</name>
</gene>
<organism evidence="1 2">
    <name type="scientific">Rubroshorea leprosula</name>
    <dbReference type="NCBI Taxonomy" id="152421"/>
    <lineage>
        <taxon>Eukaryota</taxon>
        <taxon>Viridiplantae</taxon>
        <taxon>Streptophyta</taxon>
        <taxon>Embryophyta</taxon>
        <taxon>Tracheophyta</taxon>
        <taxon>Spermatophyta</taxon>
        <taxon>Magnoliopsida</taxon>
        <taxon>eudicotyledons</taxon>
        <taxon>Gunneridae</taxon>
        <taxon>Pentapetalae</taxon>
        <taxon>rosids</taxon>
        <taxon>malvids</taxon>
        <taxon>Malvales</taxon>
        <taxon>Dipterocarpaceae</taxon>
        <taxon>Rubroshorea</taxon>
    </lineage>
</organism>
<dbReference type="EMBL" id="BPVZ01000042">
    <property type="protein sequence ID" value="GKV15152.1"/>
    <property type="molecule type" value="Genomic_DNA"/>
</dbReference>